<dbReference type="Gene3D" id="2.60.120.470">
    <property type="entry name" value="PITH domain"/>
    <property type="match status" value="1"/>
</dbReference>
<comment type="similarity">
    <text evidence="1">Belongs to the PITHD1 family.</text>
</comment>
<name>A0A0K8TNW9_TABBR</name>
<dbReference type="InterPro" id="IPR045099">
    <property type="entry name" value="PITH1-like"/>
</dbReference>
<dbReference type="GO" id="GO:0005634">
    <property type="term" value="C:nucleus"/>
    <property type="evidence" value="ECO:0007669"/>
    <property type="project" value="TreeGrafter"/>
</dbReference>
<evidence type="ECO:0000259" key="2">
    <source>
        <dbReference type="PROSITE" id="PS51532"/>
    </source>
</evidence>
<dbReference type="GO" id="GO:0080090">
    <property type="term" value="P:regulation of primary metabolic process"/>
    <property type="evidence" value="ECO:0007669"/>
    <property type="project" value="UniProtKB-ARBA"/>
</dbReference>
<reference evidence="3" key="1">
    <citation type="journal article" date="2015" name="Insect Biochem. Mol. Biol.">
        <title>An insight into the sialome of the horse fly, Tabanus bromius.</title>
        <authorList>
            <person name="Ribeiro J.M."/>
            <person name="Kazimirova M."/>
            <person name="Takac P."/>
            <person name="Andersen J.F."/>
            <person name="Francischetti I.M."/>
        </authorList>
    </citation>
    <scope>NUCLEOTIDE SEQUENCE</scope>
</reference>
<proteinExistence type="evidence at transcript level"/>
<evidence type="ECO:0000313" key="3">
    <source>
        <dbReference type="EMBL" id="JAI15826.1"/>
    </source>
</evidence>
<feature type="domain" description="PITH" evidence="2">
    <location>
        <begin position="21"/>
        <end position="193"/>
    </location>
</feature>
<accession>A0A0K8TNW9</accession>
<protein>
    <submittedName>
        <fullName evidence="3">Putative thioredoxin-like protein</fullName>
    </submittedName>
</protein>
<dbReference type="Pfam" id="PF06201">
    <property type="entry name" value="PITH"/>
    <property type="match status" value="1"/>
</dbReference>
<dbReference type="InterPro" id="IPR037047">
    <property type="entry name" value="PITH_dom_sf"/>
</dbReference>
<dbReference type="PANTHER" id="PTHR12175">
    <property type="entry name" value="AD039 HT014 THIOREDOXIN FAMILY TRP26"/>
    <property type="match status" value="1"/>
</dbReference>
<dbReference type="InterPro" id="IPR010400">
    <property type="entry name" value="PITH_dom"/>
</dbReference>
<dbReference type="PANTHER" id="PTHR12175:SF1">
    <property type="entry name" value="PITH DOMAIN-CONTAINING PROTEIN 1"/>
    <property type="match status" value="1"/>
</dbReference>
<sequence length="212" mass="24155">MPHGHSHGAGNNCEHQSSDVDRALEKGIQYSLYQKIDLQNVECLNEETEGSAKFVFKPYERRFDYEQFVQSDDQRELLLNIPFTGNIKLKGIIIVGPDEGMCPDKVKLYKNRPGMTFGEASGVYDQEIELAYDPVGEVEYTPKAAVFSTVHHLSMYFPSNFGAENTKISYIGLRGEFTEVHDHGVTICNYELRPNLTDHKNNLFDSMKHEIQ</sequence>
<evidence type="ECO:0000256" key="1">
    <source>
        <dbReference type="ARBA" id="ARBA00025788"/>
    </source>
</evidence>
<dbReference type="SUPFAM" id="SSF49785">
    <property type="entry name" value="Galactose-binding domain-like"/>
    <property type="match status" value="1"/>
</dbReference>
<dbReference type="PROSITE" id="PS51532">
    <property type="entry name" value="PITH"/>
    <property type="match status" value="1"/>
</dbReference>
<dbReference type="EMBL" id="GDAI01001777">
    <property type="protein sequence ID" value="JAI15826.1"/>
    <property type="molecule type" value="mRNA"/>
</dbReference>
<dbReference type="GO" id="GO:0005737">
    <property type="term" value="C:cytoplasm"/>
    <property type="evidence" value="ECO:0007669"/>
    <property type="project" value="UniProtKB-ARBA"/>
</dbReference>
<organism evidence="3">
    <name type="scientific">Tabanus bromius</name>
    <name type="common">Band-eyed brown horse fly</name>
    <dbReference type="NCBI Taxonomy" id="304241"/>
    <lineage>
        <taxon>Eukaryota</taxon>
        <taxon>Metazoa</taxon>
        <taxon>Ecdysozoa</taxon>
        <taxon>Arthropoda</taxon>
        <taxon>Hexapoda</taxon>
        <taxon>Insecta</taxon>
        <taxon>Pterygota</taxon>
        <taxon>Neoptera</taxon>
        <taxon>Endopterygota</taxon>
        <taxon>Diptera</taxon>
        <taxon>Brachycera</taxon>
        <taxon>Tabanomorpha</taxon>
        <taxon>Tabanoidea</taxon>
        <taxon>Tabanidae</taxon>
        <taxon>Tabanus</taxon>
    </lineage>
</organism>
<dbReference type="GO" id="GO:0060255">
    <property type="term" value="P:regulation of macromolecule metabolic process"/>
    <property type="evidence" value="ECO:0007669"/>
    <property type="project" value="UniProtKB-ARBA"/>
</dbReference>
<dbReference type="AlphaFoldDB" id="A0A0K8TNW9"/>
<dbReference type="GO" id="GO:0045654">
    <property type="term" value="P:positive regulation of megakaryocyte differentiation"/>
    <property type="evidence" value="ECO:0007669"/>
    <property type="project" value="UniProtKB-ARBA"/>
</dbReference>
<dbReference type="FunFam" id="2.60.120.470:FF:000002">
    <property type="entry name" value="PITH domain-containing protein 1"/>
    <property type="match status" value="1"/>
</dbReference>
<dbReference type="InterPro" id="IPR008979">
    <property type="entry name" value="Galactose-bd-like_sf"/>
</dbReference>